<evidence type="ECO:0000256" key="6">
    <source>
        <dbReference type="SAM" id="MobiDB-lite"/>
    </source>
</evidence>
<evidence type="ECO:0000256" key="3">
    <source>
        <dbReference type="ARBA" id="ARBA00022448"/>
    </source>
</evidence>
<feature type="domain" description="Fe/B12 periplasmic-binding" evidence="7">
    <location>
        <begin position="176"/>
        <end position="433"/>
    </location>
</feature>
<evidence type="ECO:0000259" key="7">
    <source>
        <dbReference type="PROSITE" id="PS50983"/>
    </source>
</evidence>
<evidence type="ECO:0000256" key="1">
    <source>
        <dbReference type="ARBA" id="ARBA00004196"/>
    </source>
</evidence>
<sequence length="436" mass="45901">MTKLGVVLPVEQRELRRFTRKGDGPRGSPETAYGTVLRPYPVVETTGAGLAVPGRVGLSKGRLSDAGSVPALPMITECHMSLCPSRGSRRTAAAVALPLAAALALTACGSSGGDSGDGGAAGGKGKSKEKVAQGGEDFAGAAKKTAAFGTDAKPGTFPRRIEHAMGTTEIKKQPKRVVVLDVGEFDNAVSLGFKPVGLAPAEGGKPVPGYLKKAAGHPKNVGTINNLNLEAIAALKPDLILGSQLRAADKYKQLSAIAPTVFSIRPGFTWKENYLLNAAALDRTAQAEAKLAAYEEKAEKLGEDLGEKKPSVTMVRFMPGMIRLYAKASFIGTILQDVGVPRPKNQQVNDLATEISPERVDEADADWIFTGAYGDPKKTDRSKARDSALWKKLGAVKKGRSKDVSDETWYLGLGVTAADKVLDDLRGYLAPHAAKG</sequence>
<evidence type="ECO:0000313" key="8">
    <source>
        <dbReference type="EMBL" id="GAA2595039.1"/>
    </source>
</evidence>
<dbReference type="InterPro" id="IPR002491">
    <property type="entry name" value="ABC_transptr_periplasmic_BD"/>
</dbReference>
<organism evidence="8 9">
    <name type="scientific">Streptomyces axinellae</name>
    <dbReference type="NCBI Taxonomy" id="552788"/>
    <lineage>
        <taxon>Bacteria</taxon>
        <taxon>Bacillati</taxon>
        <taxon>Actinomycetota</taxon>
        <taxon>Actinomycetes</taxon>
        <taxon>Kitasatosporales</taxon>
        <taxon>Streptomycetaceae</taxon>
        <taxon>Streptomyces</taxon>
    </lineage>
</organism>
<dbReference type="PANTHER" id="PTHR30532">
    <property type="entry name" value="IRON III DICITRATE-BINDING PERIPLASMIC PROTEIN"/>
    <property type="match status" value="1"/>
</dbReference>
<comment type="subcellular location">
    <subcellularLocation>
        <location evidence="1">Cell envelope</location>
    </subcellularLocation>
</comment>
<comment type="similarity">
    <text evidence="2">Belongs to the bacterial solute-binding protein 8 family.</text>
</comment>
<gene>
    <name evidence="8" type="ORF">GCM10009863_05200</name>
</gene>
<dbReference type="Proteomes" id="UP001501447">
    <property type="component" value="Unassembled WGS sequence"/>
</dbReference>
<name>A0ABP6BZJ1_9ACTN</name>
<protein>
    <recommendedName>
        <fullName evidence="7">Fe/B12 periplasmic-binding domain-containing protein</fullName>
    </recommendedName>
</protein>
<evidence type="ECO:0000313" key="9">
    <source>
        <dbReference type="Proteomes" id="UP001501447"/>
    </source>
</evidence>
<dbReference type="InterPro" id="IPR051313">
    <property type="entry name" value="Bact_iron-sidero_bind"/>
</dbReference>
<dbReference type="EMBL" id="BAAARJ010000002">
    <property type="protein sequence ID" value="GAA2595039.1"/>
    <property type="molecule type" value="Genomic_DNA"/>
</dbReference>
<dbReference type="Pfam" id="PF01497">
    <property type="entry name" value="Peripla_BP_2"/>
    <property type="match status" value="1"/>
</dbReference>
<evidence type="ECO:0000256" key="5">
    <source>
        <dbReference type="SAM" id="Coils"/>
    </source>
</evidence>
<evidence type="ECO:0000256" key="2">
    <source>
        <dbReference type="ARBA" id="ARBA00008814"/>
    </source>
</evidence>
<keyword evidence="4" id="KW-0732">Signal</keyword>
<comment type="caution">
    <text evidence="8">The sequence shown here is derived from an EMBL/GenBank/DDBJ whole genome shotgun (WGS) entry which is preliminary data.</text>
</comment>
<dbReference type="PANTHER" id="PTHR30532:SF25">
    <property type="entry name" value="IRON(III) DICITRATE-BINDING PERIPLASMIC PROTEIN"/>
    <property type="match status" value="1"/>
</dbReference>
<dbReference type="SUPFAM" id="SSF53807">
    <property type="entry name" value="Helical backbone' metal receptor"/>
    <property type="match status" value="1"/>
</dbReference>
<accession>A0ABP6BZJ1</accession>
<feature type="compositionally biased region" description="Gly residues" evidence="6">
    <location>
        <begin position="112"/>
        <end position="124"/>
    </location>
</feature>
<feature type="region of interest" description="Disordered" evidence="6">
    <location>
        <begin position="112"/>
        <end position="131"/>
    </location>
</feature>
<dbReference type="PROSITE" id="PS50983">
    <property type="entry name" value="FE_B12_PBP"/>
    <property type="match status" value="1"/>
</dbReference>
<reference evidence="9" key="1">
    <citation type="journal article" date="2019" name="Int. J. Syst. Evol. Microbiol.">
        <title>The Global Catalogue of Microorganisms (GCM) 10K type strain sequencing project: providing services to taxonomists for standard genome sequencing and annotation.</title>
        <authorList>
            <consortium name="The Broad Institute Genomics Platform"/>
            <consortium name="The Broad Institute Genome Sequencing Center for Infectious Disease"/>
            <person name="Wu L."/>
            <person name="Ma J."/>
        </authorList>
    </citation>
    <scope>NUCLEOTIDE SEQUENCE [LARGE SCALE GENOMIC DNA]</scope>
    <source>
        <strain evidence="9">JCM 16373</strain>
    </source>
</reference>
<keyword evidence="5" id="KW-0175">Coiled coil</keyword>
<proteinExistence type="inferred from homology"/>
<dbReference type="CDD" id="cd01146">
    <property type="entry name" value="FhuD"/>
    <property type="match status" value="1"/>
</dbReference>
<dbReference type="Gene3D" id="3.40.50.1980">
    <property type="entry name" value="Nitrogenase molybdenum iron protein domain"/>
    <property type="match status" value="2"/>
</dbReference>
<evidence type="ECO:0000256" key="4">
    <source>
        <dbReference type="ARBA" id="ARBA00022729"/>
    </source>
</evidence>
<feature type="coiled-coil region" evidence="5">
    <location>
        <begin position="277"/>
        <end position="304"/>
    </location>
</feature>
<keyword evidence="3" id="KW-0813">Transport</keyword>
<keyword evidence="9" id="KW-1185">Reference proteome</keyword>